<dbReference type="OrthoDB" id="2984333at2759"/>
<sequence>MVHFGFSLSLCYHYETLVAPPAFLQHTKTRDVCLSSLRKGQANTNLGTHQSSLTNSGVNRHNLSTRFVQPTVIFGDWITLKTFNGLANSGRQSALSWLFSPHWHMPMCKIGRLTISSIQSPAEPSSSRLATCCNEACLKETNYEAIRIGLPCQPAMKMELPSENGTLSLINNCHGLLTLSIISIPHSESPTAAERSFEPSVLQLADYTRDVPSNVKQVFCRLLSRCSRRIWITWNSMRSGSYAIVEHPYFEGYIIFMILLSSATLVSLRIPFSKIANRLFCQKGQLSCTICNILVCNHNSLVVQYVRTF</sequence>
<protein>
    <submittedName>
        <fullName evidence="1">Uncharacterized protein</fullName>
    </submittedName>
</protein>
<dbReference type="AlphaFoldDB" id="A0A3S5ATQ2"/>
<organism evidence="1 2">
    <name type="scientific">Protopolystoma xenopodis</name>
    <dbReference type="NCBI Taxonomy" id="117903"/>
    <lineage>
        <taxon>Eukaryota</taxon>
        <taxon>Metazoa</taxon>
        <taxon>Spiralia</taxon>
        <taxon>Lophotrochozoa</taxon>
        <taxon>Platyhelminthes</taxon>
        <taxon>Monogenea</taxon>
        <taxon>Polyopisthocotylea</taxon>
        <taxon>Polystomatidea</taxon>
        <taxon>Polystomatidae</taxon>
        <taxon>Protopolystoma</taxon>
    </lineage>
</organism>
<keyword evidence="2" id="KW-1185">Reference proteome</keyword>
<accession>A0A3S5ATQ2</accession>
<evidence type="ECO:0000313" key="1">
    <source>
        <dbReference type="EMBL" id="VEL37540.1"/>
    </source>
</evidence>
<gene>
    <name evidence="1" type="ORF">PXEA_LOCUS30980</name>
</gene>
<evidence type="ECO:0000313" key="2">
    <source>
        <dbReference type="Proteomes" id="UP000784294"/>
    </source>
</evidence>
<dbReference type="EMBL" id="CAAALY010255275">
    <property type="protein sequence ID" value="VEL37540.1"/>
    <property type="molecule type" value="Genomic_DNA"/>
</dbReference>
<comment type="caution">
    <text evidence="1">The sequence shown here is derived from an EMBL/GenBank/DDBJ whole genome shotgun (WGS) entry which is preliminary data.</text>
</comment>
<proteinExistence type="predicted"/>
<name>A0A3S5ATQ2_9PLAT</name>
<dbReference type="Proteomes" id="UP000784294">
    <property type="component" value="Unassembled WGS sequence"/>
</dbReference>
<reference evidence="1" key="1">
    <citation type="submission" date="2018-11" db="EMBL/GenBank/DDBJ databases">
        <authorList>
            <consortium name="Pathogen Informatics"/>
        </authorList>
    </citation>
    <scope>NUCLEOTIDE SEQUENCE</scope>
</reference>